<dbReference type="GO" id="GO:0048278">
    <property type="term" value="P:vesicle docking"/>
    <property type="evidence" value="ECO:0007669"/>
    <property type="project" value="TreeGrafter"/>
</dbReference>
<evidence type="ECO:0000256" key="10">
    <source>
        <dbReference type="SAM" id="Phobius"/>
    </source>
</evidence>
<evidence type="ECO:0000256" key="5">
    <source>
        <dbReference type="ARBA" id="ARBA00022775"/>
    </source>
</evidence>
<dbReference type="SUPFAM" id="SSF47661">
    <property type="entry name" value="t-snare proteins"/>
    <property type="match status" value="1"/>
</dbReference>
<comment type="similarity">
    <text evidence="2 9">Belongs to the syntaxin family.</text>
</comment>
<dbReference type="InterPro" id="IPR006012">
    <property type="entry name" value="Syntaxin/epimorphin_CS"/>
</dbReference>
<dbReference type="EnsemblMetazoa" id="CLYHEMT005873.1">
    <property type="protein sequence ID" value="CLYHEMP005873.1"/>
    <property type="gene ID" value="CLYHEMG005873"/>
</dbReference>
<evidence type="ECO:0000256" key="8">
    <source>
        <dbReference type="ARBA" id="ARBA00023136"/>
    </source>
</evidence>
<evidence type="ECO:0000256" key="6">
    <source>
        <dbReference type="ARBA" id="ARBA00022989"/>
    </source>
</evidence>
<keyword evidence="3" id="KW-0813">Transport</keyword>
<comment type="subcellular location">
    <subcellularLocation>
        <location evidence="1">Membrane</location>
        <topology evidence="1">Single-pass type IV membrane protein</topology>
    </subcellularLocation>
</comment>
<dbReference type="RefSeq" id="XP_066935250.1">
    <property type="nucleotide sequence ID" value="XM_067079149.1"/>
</dbReference>
<dbReference type="PANTHER" id="PTHR19957">
    <property type="entry name" value="SYNTAXIN"/>
    <property type="match status" value="1"/>
</dbReference>
<dbReference type="SMART" id="SM00503">
    <property type="entry name" value="SynN"/>
    <property type="match status" value="1"/>
</dbReference>
<dbReference type="GO" id="GO:0012505">
    <property type="term" value="C:endomembrane system"/>
    <property type="evidence" value="ECO:0007669"/>
    <property type="project" value="TreeGrafter"/>
</dbReference>
<dbReference type="PROSITE" id="PS00914">
    <property type="entry name" value="SYNTAXIN"/>
    <property type="match status" value="1"/>
</dbReference>
<dbReference type="AlphaFoldDB" id="A0A7M5U3R1"/>
<evidence type="ECO:0000256" key="2">
    <source>
        <dbReference type="ARBA" id="ARBA00009063"/>
    </source>
</evidence>
<dbReference type="PROSITE" id="PS50192">
    <property type="entry name" value="T_SNARE"/>
    <property type="match status" value="1"/>
</dbReference>
<dbReference type="GO" id="GO:0006906">
    <property type="term" value="P:vesicle fusion"/>
    <property type="evidence" value="ECO:0007669"/>
    <property type="project" value="TreeGrafter"/>
</dbReference>
<evidence type="ECO:0000259" key="11">
    <source>
        <dbReference type="PROSITE" id="PS50192"/>
    </source>
</evidence>
<dbReference type="GO" id="GO:0000149">
    <property type="term" value="F:SNARE binding"/>
    <property type="evidence" value="ECO:0007669"/>
    <property type="project" value="TreeGrafter"/>
</dbReference>
<dbReference type="Pfam" id="PF00804">
    <property type="entry name" value="Syntaxin"/>
    <property type="match status" value="1"/>
</dbReference>
<dbReference type="Gene3D" id="1.20.5.110">
    <property type="match status" value="1"/>
</dbReference>
<sequence>MKDRLAQLRDLQVQSDLPPEYEETNLSEEDKTNPFLNDFFSQIEVIQQDIRDIQDNVQEIKKKQSAILSAPQSGDKMKEELEQFMADITRSANRVKQILKGMEKSIKDQENSNQGNFADIRIKKCQHAALSREFVEVMTEYNKIQNDYRDKCKNRIKRQLEITNTEKSYTDEEVEEMIESKNPAIFTQGIITDTQQAKQSLREIEARHNDIIKLETSIRELHEMFTDMAILVQSQGEMIDRIEYNVEQAAEYVQRAVVDTKKAVRYQSKARRKKIMIAICLAVMVLILALIIYFSVA</sequence>
<protein>
    <recommendedName>
        <fullName evidence="11">t-SNARE coiled-coil homology domain-containing protein</fullName>
    </recommendedName>
</protein>
<dbReference type="Pfam" id="PF05739">
    <property type="entry name" value="SNARE"/>
    <property type="match status" value="1"/>
</dbReference>
<dbReference type="GO" id="GO:0005886">
    <property type="term" value="C:plasma membrane"/>
    <property type="evidence" value="ECO:0007669"/>
    <property type="project" value="TreeGrafter"/>
</dbReference>
<keyword evidence="6 10" id="KW-1133">Transmembrane helix</keyword>
<dbReference type="FunFam" id="1.20.5.110:FF:000005">
    <property type="entry name" value="Syntaxin 1B"/>
    <property type="match status" value="1"/>
</dbReference>
<dbReference type="InterPro" id="IPR000727">
    <property type="entry name" value="T_SNARE_dom"/>
</dbReference>
<dbReference type="PANTHER" id="PTHR19957:SF424">
    <property type="entry name" value="SYNTAXIN-1A"/>
    <property type="match status" value="1"/>
</dbReference>
<evidence type="ECO:0000256" key="3">
    <source>
        <dbReference type="ARBA" id="ARBA00022448"/>
    </source>
</evidence>
<dbReference type="InterPro" id="IPR006011">
    <property type="entry name" value="Syntaxin_N"/>
</dbReference>
<evidence type="ECO:0000256" key="7">
    <source>
        <dbReference type="ARBA" id="ARBA00023054"/>
    </source>
</evidence>
<dbReference type="Gene3D" id="1.20.58.70">
    <property type="match status" value="1"/>
</dbReference>
<keyword evidence="5" id="KW-0532">Neurotransmitter transport</keyword>
<feature type="domain" description="T-SNARE coiled-coil homology" evidence="11">
    <location>
        <begin position="201"/>
        <end position="263"/>
    </location>
</feature>
<accession>A0A7M5U3R1</accession>
<dbReference type="InterPro" id="IPR045242">
    <property type="entry name" value="Syntaxin"/>
</dbReference>
<dbReference type="CDD" id="cd15880">
    <property type="entry name" value="SNARE_syntaxin1"/>
    <property type="match status" value="1"/>
</dbReference>
<dbReference type="InterPro" id="IPR010989">
    <property type="entry name" value="SNARE"/>
</dbReference>
<keyword evidence="4 10" id="KW-0812">Transmembrane</keyword>
<evidence type="ECO:0000313" key="13">
    <source>
        <dbReference type="Proteomes" id="UP000594262"/>
    </source>
</evidence>
<dbReference type="SMART" id="SM00397">
    <property type="entry name" value="t_SNARE"/>
    <property type="match status" value="1"/>
</dbReference>
<keyword evidence="13" id="KW-1185">Reference proteome</keyword>
<dbReference type="GO" id="GO:0006836">
    <property type="term" value="P:neurotransmitter transport"/>
    <property type="evidence" value="ECO:0007669"/>
    <property type="project" value="UniProtKB-KW"/>
</dbReference>
<dbReference type="CDD" id="cd00179">
    <property type="entry name" value="SynN"/>
    <property type="match status" value="1"/>
</dbReference>
<reference evidence="12" key="1">
    <citation type="submission" date="2021-01" db="UniProtKB">
        <authorList>
            <consortium name="EnsemblMetazoa"/>
        </authorList>
    </citation>
    <scope>IDENTIFICATION</scope>
</reference>
<keyword evidence="7" id="KW-0175">Coiled coil</keyword>
<evidence type="ECO:0000313" key="12">
    <source>
        <dbReference type="EnsemblMetazoa" id="CLYHEMP005873.1"/>
    </source>
</evidence>
<evidence type="ECO:0000256" key="1">
    <source>
        <dbReference type="ARBA" id="ARBA00004211"/>
    </source>
</evidence>
<keyword evidence="8 10" id="KW-0472">Membrane</keyword>
<dbReference type="GO" id="GO:0006887">
    <property type="term" value="P:exocytosis"/>
    <property type="evidence" value="ECO:0007669"/>
    <property type="project" value="TreeGrafter"/>
</dbReference>
<evidence type="ECO:0000256" key="4">
    <source>
        <dbReference type="ARBA" id="ARBA00022692"/>
    </source>
</evidence>
<dbReference type="OrthoDB" id="10255013at2759"/>
<proteinExistence type="inferred from homology"/>
<feature type="transmembrane region" description="Helical" evidence="10">
    <location>
        <begin position="275"/>
        <end position="296"/>
    </location>
</feature>
<dbReference type="FunFam" id="1.20.58.70:FF:000011">
    <property type="entry name" value="Syntaxin 4"/>
    <property type="match status" value="1"/>
</dbReference>
<organism evidence="12 13">
    <name type="scientific">Clytia hemisphaerica</name>
    <dbReference type="NCBI Taxonomy" id="252671"/>
    <lineage>
        <taxon>Eukaryota</taxon>
        <taxon>Metazoa</taxon>
        <taxon>Cnidaria</taxon>
        <taxon>Hydrozoa</taxon>
        <taxon>Hydroidolina</taxon>
        <taxon>Leptothecata</taxon>
        <taxon>Obeliida</taxon>
        <taxon>Clytiidae</taxon>
        <taxon>Clytia</taxon>
    </lineage>
</organism>
<dbReference type="GO" id="GO:0031201">
    <property type="term" value="C:SNARE complex"/>
    <property type="evidence" value="ECO:0007669"/>
    <property type="project" value="TreeGrafter"/>
</dbReference>
<dbReference type="GeneID" id="136822836"/>
<evidence type="ECO:0000256" key="9">
    <source>
        <dbReference type="RuleBase" id="RU003858"/>
    </source>
</evidence>
<dbReference type="GO" id="GO:0005484">
    <property type="term" value="F:SNAP receptor activity"/>
    <property type="evidence" value="ECO:0007669"/>
    <property type="project" value="InterPro"/>
</dbReference>
<dbReference type="Proteomes" id="UP000594262">
    <property type="component" value="Unplaced"/>
</dbReference>
<dbReference type="GO" id="GO:0006886">
    <property type="term" value="P:intracellular protein transport"/>
    <property type="evidence" value="ECO:0007669"/>
    <property type="project" value="InterPro"/>
</dbReference>
<name>A0A7M5U3R1_9CNID</name>